<name>A0A4C1X301_EUMVA</name>
<comment type="caution">
    <text evidence="2">The sequence shown here is derived from an EMBL/GenBank/DDBJ whole genome shotgun (WGS) entry which is preliminary data.</text>
</comment>
<feature type="region of interest" description="Disordered" evidence="1">
    <location>
        <begin position="208"/>
        <end position="243"/>
    </location>
</feature>
<dbReference type="EMBL" id="BGZK01000699">
    <property type="protein sequence ID" value="GBP56714.1"/>
    <property type="molecule type" value="Genomic_DNA"/>
</dbReference>
<evidence type="ECO:0000313" key="2">
    <source>
        <dbReference type="EMBL" id="GBP56714.1"/>
    </source>
</evidence>
<sequence length="288" mass="32886">MHCVQWLQFARSSLQKKPLELTIQGAPCTKPRHEWRARRARCKGRVHSGARAGICPLLYLAAIRASTGVDIRENANPYTALPRVGKRQQIFCALTRKRRSLKRNHTEVDAREKGSITFHKLNGCFKSKRYRRSRLNIRHCDNVSKRTTPVTETRVRLGGVCRTYALIVRAAIDCFTYFCPLRLGKKHHAHSTVMIFVTQRSERVALARARARPRPPAGARTYDCHKNSRGSSSPGFPSAGSGEISKKLVHSEKKKAPRAVYGPQFLPLVTDGRRRRHRLRPRVTRRRV</sequence>
<protein>
    <submittedName>
        <fullName evidence="2">Uncharacterized protein</fullName>
    </submittedName>
</protein>
<evidence type="ECO:0000313" key="3">
    <source>
        <dbReference type="Proteomes" id="UP000299102"/>
    </source>
</evidence>
<evidence type="ECO:0000256" key="1">
    <source>
        <dbReference type="SAM" id="MobiDB-lite"/>
    </source>
</evidence>
<dbReference type="Proteomes" id="UP000299102">
    <property type="component" value="Unassembled WGS sequence"/>
</dbReference>
<keyword evidence="3" id="KW-1185">Reference proteome</keyword>
<reference evidence="2 3" key="1">
    <citation type="journal article" date="2019" name="Commun. Biol.">
        <title>The bagworm genome reveals a unique fibroin gene that provides high tensile strength.</title>
        <authorList>
            <person name="Kono N."/>
            <person name="Nakamura H."/>
            <person name="Ohtoshi R."/>
            <person name="Tomita M."/>
            <person name="Numata K."/>
            <person name="Arakawa K."/>
        </authorList>
    </citation>
    <scope>NUCLEOTIDE SEQUENCE [LARGE SCALE GENOMIC DNA]</scope>
</reference>
<dbReference type="AlphaFoldDB" id="A0A4C1X301"/>
<proteinExistence type="predicted"/>
<feature type="compositionally biased region" description="Low complexity" evidence="1">
    <location>
        <begin position="229"/>
        <end position="242"/>
    </location>
</feature>
<accession>A0A4C1X301</accession>
<gene>
    <name evidence="2" type="ORF">EVAR_58163_1</name>
</gene>
<organism evidence="2 3">
    <name type="scientific">Eumeta variegata</name>
    <name type="common">Bagworm moth</name>
    <name type="synonym">Eumeta japonica</name>
    <dbReference type="NCBI Taxonomy" id="151549"/>
    <lineage>
        <taxon>Eukaryota</taxon>
        <taxon>Metazoa</taxon>
        <taxon>Ecdysozoa</taxon>
        <taxon>Arthropoda</taxon>
        <taxon>Hexapoda</taxon>
        <taxon>Insecta</taxon>
        <taxon>Pterygota</taxon>
        <taxon>Neoptera</taxon>
        <taxon>Endopterygota</taxon>
        <taxon>Lepidoptera</taxon>
        <taxon>Glossata</taxon>
        <taxon>Ditrysia</taxon>
        <taxon>Tineoidea</taxon>
        <taxon>Psychidae</taxon>
        <taxon>Oiketicinae</taxon>
        <taxon>Eumeta</taxon>
    </lineage>
</organism>